<feature type="non-terminal residue" evidence="1">
    <location>
        <position position="1"/>
    </location>
</feature>
<sequence length="122" mass="13236">ITVRVTGAGAAQAVISASDGQTYQTLYTIPAGKTGMIEDWRCEVTDANNTVFGESALFTRFNDQADRPWRSRMTKGILSGDAHELHAPIIIPEKTDLECRVTDISAGNTSVIATFTLIVFDN</sequence>
<proteinExistence type="predicted"/>
<dbReference type="AlphaFoldDB" id="X0WSZ8"/>
<organism evidence="1">
    <name type="scientific">marine sediment metagenome</name>
    <dbReference type="NCBI Taxonomy" id="412755"/>
    <lineage>
        <taxon>unclassified sequences</taxon>
        <taxon>metagenomes</taxon>
        <taxon>ecological metagenomes</taxon>
    </lineage>
</organism>
<evidence type="ECO:0000313" key="1">
    <source>
        <dbReference type="EMBL" id="GAG15831.1"/>
    </source>
</evidence>
<gene>
    <name evidence="1" type="ORF">S01H1_50494</name>
</gene>
<name>X0WSZ8_9ZZZZ</name>
<dbReference type="EMBL" id="BARS01032537">
    <property type="protein sequence ID" value="GAG15831.1"/>
    <property type="molecule type" value="Genomic_DNA"/>
</dbReference>
<protein>
    <submittedName>
        <fullName evidence="1">Uncharacterized protein</fullName>
    </submittedName>
</protein>
<accession>X0WSZ8</accession>
<reference evidence="1" key="1">
    <citation type="journal article" date="2014" name="Front. Microbiol.">
        <title>High frequency of phylogenetically diverse reductive dehalogenase-homologous genes in deep subseafloor sedimentary metagenomes.</title>
        <authorList>
            <person name="Kawai M."/>
            <person name="Futagami T."/>
            <person name="Toyoda A."/>
            <person name="Takaki Y."/>
            <person name="Nishi S."/>
            <person name="Hori S."/>
            <person name="Arai W."/>
            <person name="Tsubouchi T."/>
            <person name="Morono Y."/>
            <person name="Uchiyama I."/>
            <person name="Ito T."/>
            <person name="Fujiyama A."/>
            <person name="Inagaki F."/>
            <person name="Takami H."/>
        </authorList>
    </citation>
    <scope>NUCLEOTIDE SEQUENCE</scope>
    <source>
        <strain evidence="1">Expedition CK06-06</strain>
    </source>
</reference>
<comment type="caution">
    <text evidence="1">The sequence shown here is derived from an EMBL/GenBank/DDBJ whole genome shotgun (WGS) entry which is preliminary data.</text>
</comment>